<sequence>MKILITNIRLAIRSGTEIVVRDLALRLSERQHEVAVYAPTIGALAEEMKDRGIAVVDNLSKLQYVPDVIHGHHTPTTGEAIIAFPKTPAIWICHSASAWFDAAPRFSQVLRTFAVDETCKARLVKSDGIPADKIEILHNAVDLRRLQQRPHTLPAKPLRALSLVKHSGPETVIAEACQQAGLQFEAYGHGVGKPVDNIEQRCAEADIVFATARTALEAMASGAAVVLIDGRGFGGLVTTANYDLGRRLNFGGGMLVEQPTLAALTDAIRAYNAPNSEAVSQRVRQDADLDRTILQLEDIYSSVIQESAGRAFDPDVLRHEQIQFCRSYVGKLEPTGQWAEERDYYLSEHEQLRSAMQALERTRSVRLAKALRRLLG</sequence>
<name>A0A840MXK9_9BRAD</name>
<dbReference type="EMBL" id="JACHIJ010000002">
    <property type="protein sequence ID" value="MBB5051490.1"/>
    <property type="molecule type" value="Genomic_DNA"/>
</dbReference>
<keyword evidence="2" id="KW-0808">Transferase</keyword>
<dbReference type="Proteomes" id="UP000521227">
    <property type="component" value="Unassembled WGS sequence"/>
</dbReference>
<dbReference type="Gene3D" id="3.40.50.2000">
    <property type="entry name" value="Glycogen Phosphorylase B"/>
    <property type="match status" value="2"/>
</dbReference>
<dbReference type="RefSeq" id="WP_184083422.1">
    <property type="nucleotide sequence ID" value="NZ_JACHIJ010000002.1"/>
</dbReference>
<comment type="caution">
    <text evidence="2">The sequence shown here is derived from an EMBL/GenBank/DDBJ whole genome shotgun (WGS) entry which is preliminary data.</text>
</comment>
<evidence type="ECO:0000313" key="2">
    <source>
        <dbReference type="EMBL" id="MBB5051490.1"/>
    </source>
</evidence>
<dbReference type="CDD" id="cd03801">
    <property type="entry name" value="GT4_PimA-like"/>
    <property type="match status" value="1"/>
</dbReference>
<organism evidence="2 3">
    <name type="scientific">Afipia massiliensis</name>
    <dbReference type="NCBI Taxonomy" id="211460"/>
    <lineage>
        <taxon>Bacteria</taxon>
        <taxon>Pseudomonadati</taxon>
        <taxon>Pseudomonadota</taxon>
        <taxon>Alphaproteobacteria</taxon>
        <taxon>Hyphomicrobiales</taxon>
        <taxon>Nitrobacteraceae</taxon>
        <taxon>Afipia</taxon>
    </lineage>
</organism>
<reference evidence="2 3" key="1">
    <citation type="submission" date="2020-08" db="EMBL/GenBank/DDBJ databases">
        <title>Genomic Encyclopedia of Type Strains, Phase IV (KMG-IV): sequencing the most valuable type-strain genomes for metagenomic binning, comparative biology and taxonomic classification.</title>
        <authorList>
            <person name="Goeker M."/>
        </authorList>
    </citation>
    <scope>NUCLEOTIDE SEQUENCE [LARGE SCALE GENOMIC DNA]</scope>
    <source>
        <strain evidence="2 3">DSM 17498</strain>
    </source>
</reference>
<protein>
    <submittedName>
        <fullName evidence="2">Glycosyltransferase involved in cell wall biosynthesis</fullName>
    </submittedName>
</protein>
<dbReference type="Pfam" id="PF13439">
    <property type="entry name" value="Glyco_transf_4"/>
    <property type="match status" value="1"/>
</dbReference>
<dbReference type="AlphaFoldDB" id="A0A840MXK9"/>
<feature type="domain" description="Glycosyltransferase subfamily 4-like N-terminal" evidence="1">
    <location>
        <begin position="14"/>
        <end position="145"/>
    </location>
</feature>
<gene>
    <name evidence="2" type="ORF">HNQ36_001444</name>
</gene>
<evidence type="ECO:0000259" key="1">
    <source>
        <dbReference type="Pfam" id="PF13439"/>
    </source>
</evidence>
<proteinExistence type="predicted"/>
<dbReference type="SUPFAM" id="SSF53756">
    <property type="entry name" value="UDP-Glycosyltransferase/glycogen phosphorylase"/>
    <property type="match status" value="1"/>
</dbReference>
<accession>A0A840MXK9</accession>
<dbReference type="InterPro" id="IPR028098">
    <property type="entry name" value="Glyco_trans_4-like_N"/>
</dbReference>
<evidence type="ECO:0000313" key="3">
    <source>
        <dbReference type="Proteomes" id="UP000521227"/>
    </source>
</evidence>
<dbReference type="GO" id="GO:0016757">
    <property type="term" value="F:glycosyltransferase activity"/>
    <property type="evidence" value="ECO:0007669"/>
    <property type="project" value="UniProtKB-ARBA"/>
</dbReference>